<name>A0A8J5WTT5_ZIZPA</name>
<dbReference type="GO" id="GO:0016985">
    <property type="term" value="F:mannan endo-1,4-beta-mannosidase activity"/>
    <property type="evidence" value="ECO:0007669"/>
    <property type="project" value="TreeGrafter"/>
</dbReference>
<organism evidence="1 2">
    <name type="scientific">Zizania palustris</name>
    <name type="common">Northern wild rice</name>
    <dbReference type="NCBI Taxonomy" id="103762"/>
    <lineage>
        <taxon>Eukaryota</taxon>
        <taxon>Viridiplantae</taxon>
        <taxon>Streptophyta</taxon>
        <taxon>Embryophyta</taxon>
        <taxon>Tracheophyta</taxon>
        <taxon>Spermatophyta</taxon>
        <taxon>Magnoliopsida</taxon>
        <taxon>Liliopsida</taxon>
        <taxon>Poales</taxon>
        <taxon>Poaceae</taxon>
        <taxon>BOP clade</taxon>
        <taxon>Oryzoideae</taxon>
        <taxon>Oryzeae</taxon>
        <taxon>Zizaniinae</taxon>
        <taxon>Zizania</taxon>
    </lineage>
</organism>
<keyword evidence="2" id="KW-1185">Reference proteome</keyword>
<reference evidence="1" key="2">
    <citation type="submission" date="2021-02" db="EMBL/GenBank/DDBJ databases">
        <authorList>
            <person name="Kimball J.A."/>
            <person name="Haas M.W."/>
            <person name="Macchietto M."/>
            <person name="Kono T."/>
            <person name="Duquette J."/>
            <person name="Shao M."/>
        </authorList>
    </citation>
    <scope>NUCLEOTIDE SEQUENCE</scope>
    <source>
        <tissue evidence="1">Fresh leaf tissue</tissue>
    </source>
</reference>
<proteinExistence type="predicted"/>
<dbReference type="Proteomes" id="UP000729402">
    <property type="component" value="Unassembled WGS sequence"/>
</dbReference>
<evidence type="ECO:0008006" key="3">
    <source>
        <dbReference type="Google" id="ProtNLM"/>
    </source>
</evidence>
<gene>
    <name evidence="1" type="ORF">GUJ93_ZPchr0012g21312</name>
</gene>
<sequence length="117" mass="12980">MDQAMEPDTRHRVSHMFSAAAAMGLTVCRTWAFNDGAYNAPAFPRQIRRARLQARTRVCTMQALDRVVAEVAQHGVRLILSLANNLDAYGGTRRYVQWAWEEGVGLTGDGAKLTGQM</sequence>
<comment type="caution">
    <text evidence="1">The sequence shown here is derived from an EMBL/GenBank/DDBJ whole genome shotgun (WGS) entry which is preliminary data.</text>
</comment>
<evidence type="ECO:0000313" key="1">
    <source>
        <dbReference type="EMBL" id="KAG8094339.1"/>
    </source>
</evidence>
<dbReference type="PANTHER" id="PTHR31451:SF45">
    <property type="entry name" value="MANNAN ENDO-1,4-BETA-MANNOSIDASE 2"/>
    <property type="match status" value="1"/>
</dbReference>
<evidence type="ECO:0000313" key="2">
    <source>
        <dbReference type="Proteomes" id="UP000729402"/>
    </source>
</evidence>
<dbReference type="PANTHER" id="PTHR31451">
    <property type="match status" value="1"/>
</dbReference>
<dbReference type="OrthoDB" id="406631at2759"/>
<dbReference type="InterPro" id="IPR045053">
    <property type="entry name" value="MAN-like"/>
</dbReference>
<dbReference type="AlphaFoldDB" id="A0A8J5WTT5"/>
<reference evidence="1" key="1">
    <citation type="journal article" date="2021" name="bioRxiv">
        <title>Whole Genome Assembly and Annotation of Northern Wild Rice, Zizania palustris L., Supports a Whole Genome Duplication in the Zizania Genus.</title>
        <authorList>
            <person name="Haas M."/>
            <person name="Kono T."/>
            <person name="Macchietto M."/>
            <person name="Millas R."/>
            <person name="McGilp L."/>
            <person name="Shao M."/>
            <person name="Duquette J."/>
            <person name="Hirsch C.N."/>
            <person name="Kimball J."/>
        </authorList>
    </citation>
    <scope>NUCLEOTIDE SEQUENCE</scope>
    <source>
        <tissue evidence="1">Fresh leaf tissue</tissue>
    </source>
</reference>
<protein>
    <recommendedName>
        <fullName evidence="3">Mannan endo-1,4-beta-mannosidase</fullName>
    </recommendedName>
</protein>
<accession>A0A8J5WTT5</accession>
<dbReference type="EMBL" id="JAAALK010000080">
    <property type="protein sequence ID" value="KAG8094339.1"/>
    <property type="molecule type" value="Genomic_DNA"/>
</dbReference>